<dbReference type="PANTHER" id="PTHR47156">
    <property type="entry name" value="PROTEIN CBG20824"/>
    <property type="match status" value="1"/>
</dbReference>
<keyword evidence="1" id="KW-0479">Metal-binding</keyword>
<feature type="domain" description="RING-type" evidence="7">
    <location>
        <begin position="299"/>
        <end position="342"/>
    </location>
</feature>
<dbReference type="SUPFAM" id="SSF57850">
    <property type="entry name" value="RING/U-box"/>
    <property type="match status" value="1"/>
</dbReference>
<dbReference type="SMART" id="SM00184">
    <property type="entry name" value="RING"/>
    <property type="match status" value="1"/>
</dbReference>
<dbReference type="EMBL" id="JACEEZ010013438">
    <property type="protein sequence ID" value="KAG0720117.1"/>
    <property type="molecule type" value="Genomic_DNA"/>
</dbReference>
<evidence type="ECO:0000256" key="1">
    <source>
        <dbReference type="ARBA" id="ARBA00022723"/>
    </source>
</evidence>
<evidence type="ECO:0000256" key="6">
    <source>
        <dbReference type="SAM" id="MobiDB-lite"/>
    </source>
</evidence>
<keyword evidence="5" id="KW-0175">Coiled coil</keyword>
<gene>
    <name evidence="8" type="primary">TRIM59</name>
    <name evidence="8" type="ORF">GWK47_049117</name>
</gene>
<protein>
    <submittedName>
        <fullName evidence="8">Tripartite motif-containing protein 59</fullName>
    </submittedName>
</protein>
<evidence type="ECO:0000256" key="3">
    <source>
        <dbReference type="ARBA" id="ARBA00022833"/>
    </source>
</evidence>
<dbReference type="Pfam" id="PF00097">
    <property type="entry name" value="zf-C3HC4"/>
    <property type="match status" value="1"/>
</dbReference>
<evidence type="ECO:0000313" key="9">
    <source>
        <dbReference type="Proteomes" id="UP000770661"/>
    </source>
</evidence>
<keyword evidence="2 4" id="KW-0863">Zinc-finger</keyword>
<dbReference type="PROSITE" id="PS00518">
    <property type="entry name" value="ZF_RING_1"/>
    <property type="match status" value="1"/>
</dbReference>
<dbReference type="InterPro" id="IPR017907">
    <property type="entry name" value="Znf_RING_CS"/>
</dbReference>
<dbReference type="Proteomes" id="UP000770661">
    <property type="component" value="Unassembled WGS sequence"/>
</dbReference>
<feature type="compositionally biased region" description="Basic residues" evidence="6">
    <location>
        <begin position="8"/>
        <end position="17"/>
    </location>
</feature>
<proteinExistence type="predicted"/>
<keyword evidence="3" id="KW-0862">Zinc</keyword>
<feature type="region of interest" description="Disordered" evidence="6">
    <location>
        <begin position="376"/>
        <end position="418"/>
    </location>
</feature>
<name>A0A8J4Y3T0_CHIOP</name>
<evidence type="ECO:0000259" key="7">
    <source>
        <dbReference type="PROSITE" id="PS50089"/>
    </source>
</evidence>
<sequence length="638" mass="70903">MPPLPRLRSLRRSKKTRWGPPSPPVRRSRHSLASTGRPCGAGRSSISSWRKMFMMLKGLMRQQESQVAPRRRRYTQEEQQCVPVRGNPCVKSTLNGMLLQGFADAVRATYEAEQRMEECSAMFPDTQTVIAAGRCYLGSRVVVEDNTTVLKASPPNHHLRADSRNLLATDPEGCSTTHFLNTPAIGCSTITSLNTPAIGCSTITSLNTPAIGCSTLTSLNTPVIGSHEELRKVEDIRELRQPAKGLLEAGLVYAIHQEDCGTRYARVNLVNTSLFLHSLQNQCPPLGAVTVRGDKPEDCHVCMTAFNDTVKRPCSLPCGHTFCSLCVDGLIKKDEVTCPTCRDIHDVPKSGRFPVNYVLEAVIQRRQREQETLFCSPCQPDKDTETEESSSPAVISSDDTDTEEESSPPVISSDRKTSKSHRPLKTVVMIVIGLCLSVLVYYYDDIGTLPRAAQQANEKDSVDGATTGKLRKDATLPRLRSLLQEQEDKVVAALTACQEVQAQLGQYRATLQGWEEQHQQLEENVMMLKGLMRQQESQVAAKKKAVQQEEQQLRAVLGTLRQVNTERDALAVVADAVRATYEAEQRMEECSAMFPDTQTVIAARKVSGLVMRRMSALRNSQRLMRISDLVFHIMWMGM</sequence>
<feature type="coiled-coil region" evidence="5">
    <location>
        <begin position="483"/>
        <end position="566"/>
    </location>
</feature>
<keyword evidence="9" id="KW-1185">Reference proteome</keyword>
<evidence type="ECO:0000256" key="2">
    <source>
        <dbReference type="ARBA" id="ARBA00022771"/>
    </source>
</evidence>
<dbReference type="GO" id="GO:0008270">
    <property type="term" value="F:zinc ion binding"/>
    <property type="evidence" value="ECO:0007669"/>
    <property type="project" value="UniProtKB-KW"/>
</dbReference>
<feature type="region of interest" description="Disordered" evidence="6">
    <location>
        <begin position="1"/>
        <end position="44"/>
    </location>
</feature>
<dbReference type="InterPro" id="IPR052667">
    <property type="entry name" value="E3_ubiquitin-ligase_RING"/>
</dbReference>
<accession>A0A8J4Y3T0</accession>
<dbReference type="InterPro" id="IPR018957">
    <property type="entry name" value="Znf_C3HC4_RING-type"/>
</dbReference>
<reference evidence="8" key="1">
    <citation type="submission" date="2020-07" db="EMBL/GenBank/DDBJ databases">
        <title>The High-quality genome of the commercially important snow crab, Chionoecetes opilio.</title>
        <authorList>
            <person name="Jeong J.-H."/>
            <person name="Ryu S."/>
        </authorList>
    </citation>
    <scope>NUCLEOTIDE SEQUENCE</scope>
    <source>
        <strain evidence="8">MADBK_172401_WGS</strain>
        <tissue evidence="8">Digestive gland</tissue>
    </source>
</reference>
<dbReference type="InterPro" id="IPR013083">
    <property type="entry name" value="Znf_RING/FYVE/PHD"/>
</dbReference>
<dbReference type="PANTHER" id="PTHR47156:SF10">
    <property type="entry name" value="E3 UBIQUITIN-PROTEIN LIGASE TRIM-21-RELATED"/>
    <property type="match status" value="1"/>
</dbReference>
<organism evidence="8 9">
    <name type="scientific">Chionoecetes opilio</name>
    <name type="common">Atlantic snow crab</name>
    <name type="synonym">Cancer opilio</name>
    <dbReference type="NCBI Taxonomy" id="41210"/>
    <lineage>
        <taxon>Eukaryota</taxon>
        <taxon>Metazoa</taxon>
        <taxon>Ecdysozoa</taxon>
        <taxon>Arthropoda</taxon>
        <taxon>Crustacea</taxon>
        <taxon>Multicrustacea</taxon>
        <taxon>Malacostraca</taxon>
        <taxon>Eumalacostraca</taxon>
        <taxon>Eucarida</taxon>
        <taxon>Decapoda</taxon>
        <taxon>Pleocyemata</taxon>
        <taxon>Brachyura</taxon>
        <taxon>Eubrachyura</taxon>
        <taxon>Majoidea</taxon>
        <taxon>Majidae</taxon>
        <taxon>Chionoecetes</taxon>
    </lineage>
</organism>
<dbReference type="AlphaFoldDB" id="A0A8J4Y3T0"/>
<comment type="caution">
    <text evidence="8">The sequence shown here is derived from an EMBL/GenBank/DDBJ whole genome shotgun (WGS) entry which is preliminary data.</text>
</comment>
<evidence type="ECO:0000256" key="4">
    <source>
        <dbReference type="PROSITE-ProRule" id="PRU00175"/>
    </source>
</evidence>
<dbReference type="Gene3D" id="3.30.40.10">
    <property type="entry name" value="Zinc/RING finger domain, C3HC4 (zinc finger)"/>
    <property type="match status" value="1"/>
</dbReference>
<dbReference type="OrthoDB" id="6105938at2759"/>
<evidence type="ECO:0000313" key="8">
    <source>
        <dbReference type="EMBL" id="KAG0720117.1"/>
    </source>
</evidence>
<dbReference type="InterPro" id="IPR001841">
    <property type="entry name" value="Znf_RING"/>
</dbReference>
<dbReference type="PROSITE" id="PS50089">
    <property type="entry name" value="ZF_RING_2"/>
    <property type="match status" value="1"/>
</dbReference>
<evidence type="ECO:0000256" key="5">
    <source>
        <dbReference type="SAM" id="Coils"/>
    </source>
</evidence>